<reference evidence="1 2" key="1">
    <citation type="submission" date="2018-05" db="EMBL/GenBank/DDBJ databases">
        <title>Genomic Encyclopedia of Type Strains, Phase IV (KMG-IV): sequencing the most valuable type-strain genomes for metagenomic binning, comparative biology and taxonomic classification.</title>
        <authorList>
            <person name="Goeker M."/>
        </authorList>
    </citation>
    <scope>NUCLEOTIDE SEQUENCE [LARGE SCALE GENOMIC DNA]</scope>
    <source>
        <strain evidence="1 2">JC118</strain>
    </source>
</reference>
<organism evidence="1 2">
    <name type="scientific">Dielma fastidiosa</name>
    <dbReference type="NCBI Taxonomy" id="1034346"/>
    <lineage>
        <taxon>Bacteria</taxon>
        <taxon>Bacillati</taxon>
        <taxon>Bacillota</taxon>
        <taxon>Erysipelotrichia</taxon>
        <taxon>Erysipelotrichales</taxon>
        <taxon>Erysipelotrichaceae</taxon>
        <taxon>Dielma</taxon>
    </lineage>
</organism>
<comment type="caution">
    <text evidence="1">The sequence shown here is derived from an EMBL/GenBank/DDBJ whole genome shotgun (WGS) entry which is preliminary data.</text>
</comment>
<dbReference type="PANTHER" id="PTHR30087:SF1">
    <property type="entry name" value="HYPOTHETICAL CYTOSOLIC PROTEIN"/>
    <property type="match status" value="1"/>
</dbReference>
<evidence type="ECO:0000313" key="2">
    <source>
        <dbReference type="Proteomes" id="UP000247612"/>
    </source>
</evidence>
<dbReference type="InterPro" id="IPR007553">
    <property type="entry name" value="2-thiour_desulf"/>
</dbReference>
<dbReference type="STRING" id="1034346.GCA_000313565_00896"/>
<dbReference type="Proteomes" id="UP000247612">
    <property type="component" value="Unassembled WGS sequence"/>
</dbReference>
<dbReference type="RefSeq" id="WP_022937208.1">
    <property type="nucleotide sequence ID" value="NZ_CABKRQ010000002.1"/>
</dbReference>
<protein>
    <submittedName>
        <fullName evidence="1">Uncharacterized protein YbbK (DUF523 family)</fullName>
    </submittedName>
</protein>
<dbReference type="Pfam" id="PF04463">
    <property type="entry name" value="2-thiour_desulf"/>
    <property type="match status" value="1"/>
</dbReference>
<dbReference type="AlphaFoldDB" id="A0A318KFZ9"/>
<sequence length="155" mass="16721">MILVSACLLGENCKYSGGNNANALLIDYLKDKENISVCPEVMGGLPTPRACCERVKDRVINNLGEDVTEAFIEGAKQTLAVAQANKCTLCILQVRSPSCGAGRIYDGTFSGRIIEGNGITAQYLLDHGFNVISSEAFTEQLKSGKIDEERLCKTL</sequence>
<evidence type="ECO:0000313" key="1">
    <source>
        <dbReference type="EMBL" id="PXX77074.1"/>
    </source>
</evidence>
<accession>A0A318KFZ9</accession>
<name>A0A318KFZ9_9FIRM</name>
<dbReference type="PANTHER" id="PTHR30087">
    <property type="entry name" value="INNER MEMBRANE PROTEIN"/>
    <property type="match status" value="1"/>
</dbReference>
<dbReference type="EMBL" id="QJKH01000012">
    <property type="protein sequence ID" value="PXX77074.1"/>
    <property type="molecule type" value="Genomic_DNA"/>
</dbReference>
<keyword evidence="2" id="KW-1185">Reference proteome</keyword>
<gene>
    <name evidence="1" type="ORF">DES51_11214</name>
</gene>
<dbReference type="OrthoDB" id="9797779at2"/>
<proteinExistence type="predicted"/>